<feature type="compositionally biased region" description="Polar residues" evidence="1">
    <location>
        <begin position="1"/>
        <end position="20"/>
    </location>
</feature>
<organism evidence="3">
    <name type="scientific">Ditylum brightwellii</name>
    <dbReference type="NCBI Taxonomy" id="49249"/>
    <lineage>
        <taxon>Eukaryota</taxon>
        <taxon>Sar</taxon>
        <taxon>Stramenopiles</taxon>
        <taxon>Ochrophyta</taxon>
        <taxon>Bacillariophyta</taxon>
        <taxon>Mediophyceae</taxon>
        <taxon>Lithodesmiophycidae</taxon>
        <taxon>Lithodesmiales</taxon>
        <taxon>Lithodesmiaceae</taxon>
        <taxon>Ditylum</taxon>
    </lineage>
</organism>
<feature type="transmembrane region" description="Helical" evidence="2">
    <location>
        <begin position="239"/>
        <end position="259"/>
    </location>
</feature>
<feature type="transmembrane region" description="Helical" evidence="2">
    <location>
        <begin position="439"/>
        <end position="458"/>
    </location>
</feature>
<keyword evidence="2" id="KW-0472">Membrane</keyword>
<sequence length="576" mass="63587">MNNNKISVNNTLSTPKVSSPQHKHWRFDMRNLMSDEDDTDTSLNKDEDADLNFCFESCDGKEEKHIENLIEADQKTVDLNFSSSDSIEHDVEHLPEMQKDTGSLGSMAFTAYNLNIDGATDIAHGLRDVGVNVIELRNKNDLYLNIDQIVNGKEITNSSKDAQVEFGTSRYVAQISPWDPQCLLYTDSLGRVFNVVVSGGSKGLINYWYQTCVTYSGWKAILFLPFLARILGNINAEVMATATGLGPGLLALIVGFILIPETVRYIFIQTLFKNIYPVLFFACGSRFDFLLLLFGTQSLSSLACARYVRGVPSVAAYVWCSSSDLSDHPRCLTLLILLMALFAPTENAVRKYLFVVGTCLVVILLCANLGSRAYRKIGLRYIGTQSPTKGIKCLPRIPGGILAFLTAVIAGLLIPYLGMSSVNRGREGGIHAEVPRRHVAVASIFIAGIYVLTDADFVKEALGFHLGHSFIMNMVVGGWWLMSTIASLAVCHRIENSATPSLDKNGRLRVEPFLKRDHLSPVGWCVPSIPNIVIDPTFKASSDLFGGYKFASDMVVVLAIGLASFMFYWNGLHLFQ</sequence>
<accession>A0A7S4QYI6</accession>
<keyword evidence="2" id="KW-0812">Transmembrane</keyword>
<feature type="region of interest" description="Disordered" evidence="1">
    <location>
        <begin position="1"/>
        <end position="23"/>
    </location>
</feature>
<feature type="transmembrane region" description="Helical" evidence="2">
    <location>
        <begin position="207"/>
        <end position="227"/>
    </location>
</feature>
<proteinExistence type="predicted"/>
<feature type="transmembrane region" description="Helical" evidence="2">
    <location>
        <begin position="470"/>
        <end position="491"/>
    </location>
</feature>
<gene>
    <name evidence="3" type="ORF">DBRI00130_LOCUS9918</name>
</gene>
<feature type="transmembrane region" description="Helical" evidence="2">
    <location>
        <begin position="352"/>
        <end position="371"/>
    </location>
</feature>
<feature type="transmembrane region" description="Helical" evidence="2">
    <location>
        <begin position="550"/>
        <end position="569"/>
    </location>
</feature>
<evidence type="ECO:0000313" key="3">
    <source>
        <dbReference type="EMBL" id="CAE4597737.1"/>
    </source>
</evidence>
<dbReference type="AlphaFoldDB" id="A0A7S4QYI6"/>
<protein>
    <submittedName>
        <fullName evidence="3">Uncharacterized protein</fullName>
    </submittedName>
</protein>
<evidence type="ECO:0000256" key="2">
    <source>
        <dbReference type="SAM" id="Phobius"/>
    </source>
</evidence>
<name>A0A7S4QYI6_9STRA</name>
<evidence type="ECO:0000256" key="1">
    <source>
        <dbReference type="SAM" id="MobiDB-lite"/>
    </source>
</evidence>
<reference evidence="3" key="1">
    <citation type="submission" date="2021-01" db="EMBL/GenBank/DDBJ databases">
        <authorList>
            <person name="Corre E."/>
            <person name="Pelletier E."/>
            <person name="Niang G."/>
            <person name="Scheremetjew M."/>
            <person name="Finn R."/>
            <person name="Kale V."/>
            <person name="Holt S."/>
            <person name="Cochrane G."/>
            <person name="Meng A."/>
            <person name="Brown T."/>
            <person name="Cohen L."/>
        </authorList>
    </citation>
    <scope>NUCLEOTIDE SEQUENCE</scope>
    <source>
        <strain evidence="3">GSO104</strain>
    </source>
</reference>
<keyword evidence="2" id="KW-1133">Transmembrane helix</keyword>
<dbReference type="EMBL" id="HBNS01012285">
    <property type="protein sequence ID" value="CAE4597737.1"/>
    <property type="molecule type" value="Transcribed_RNA"/>
</dbReference>
<feature type="transmembrane region" description="Helical" evidence="2">
    <location>
        <begin position="397"/>
        <end position="418"/>
    </location>
</feature>